<reference evidence="2" key="1">
    <citation type="submission" date="2019-03" db="EMBL/GenBank/DDBJ databases">
        <title>Improved annotation for the trematode Fasciola hepatica.</title>
        <authorList>
            <person name="Choi Y.-J."/>
            <person name="Martin J."/>
            <person name="Mitreva M."/>
        </authorList>
    </citation>
    <scope>NUCLEOTIDE SEQUENCE [LARGE SCALE GENOMIC DNA]</scope>
</reference>
<keyword evidence="3" id="KW-1185">Reference proteome</keyword>
<proteinExistence type="predicted"/>
<gene>
    <name evidence="2" type="ORF">D915_008519</name>
</gene>
<dbReference type="Gene3D" id="2.30.42.10">
    <property type="match status" value="1"/>
</dbReference>
<dbReference type="InterPro" id="IPR001478">
    <property type="entry name" value="PDZ"/>
</dbReference>
<evidence type="ECO:0000313" key="2">
    <source>
        <dbReference type="EMBL" id="THD20708.1"/>
    </source>
</evidence>
<dbReference type="AlphaFoldDB" id="A0A2H1BYP6"/>
<evidence type="ECO:0000256" key="1">
    <source>
        <dbReference type="SAM" id="MobiDB-lite"/>
    </source>
</evidence>
<accession>A0A2H1BYP6</accession>
<feature type="compositionally biased region" description="Polar residues" evidence="1">
    <location>
        <begin position="322"/>
        <end position="331"/>
    </location>
</feature>
<dbReference type="InterPro" id="IPR036034">
    <property type="entry name" value="PDZ_sf"/>
</dbReference>
<dbReference type="PROSITE" id="PS50106">
    <property type="entry name" value="PDZ"/>
    <property type="match status" value="1"/>
</dbReference>
<feature type="region of interest" description="Disordered" evidence="1">
    <location>
        <begin position="258"/>
        <end position="287"/>
    </location>
</feature>
<organism evidence="2 3">
    <name type="scientific">Fasciola hepatica</name>
    <name type="common">Liver fluke</name>
    <dbReference type="NCBI Taxonomy" id="6192"/>
    <lineage>
        <taxon>Eukaryota</taxon>
        <taxon>Metazoa</taxon>
        <taxon>Spiralia</taxon>
        <taxon>Lophotrochozoa</taxon>
        <taxon>Platyhelminthes</taxon>
        <taxon>Trematoda</taxon>
        <taxon>Digenea</taxon>
        <taxon>Plagiorchiida</taxon>
        <taxon>Echinostomata</taxon>
        <taxon>Echinostomatoidea</taxon>
        <taxon>Fasciolidae</taxon>
        <taxon>Fasciola</taxon>
    </lineage>
</organism>
<feature type="region of interest" description="Disordered" evidence="1">
    <location>
        <begin position="316"/>
        <end position="348"/>
    </location>
</feature>
<dbReference type="SUPFAM" id="SSF50156">
    <property type="entry name" value="PDZ domain-like"/>
    <property type="match status" value="1"/>
</dbReference>
<protein>
    <submittedName>
        <fullName evidence="2">Uncharacterized protein</fullName>
    </submittedName>
</protein>
<feature type="compositionally biased region" description="Low complexity" evidence="1">
    <location>
        <begin position="335"/>
        <end position="346"/>
    </location>
</feature>
<dbReference type="EMBL" id="JXXN02004292">
    <property type="protein sequence ID" value="THD20708.1"/>
    <property type="molecule type" value="Genomic_DNA"/>
</dbReference>
<dbReference type="CDD" id="cd00136">
    <property type="entry name" value="PDZ_canonical"/>
    <property type="match status" value="1"/>
</dbReference>
<evidence type="ECO:0000313" key="3">
    <source>
        <dbReference type="Proteomes" id="UP000230066"/>
    </source>
</evidence>
<comment type="caution">
    <text evidence="2">The sequence shown here is derived from an EMBL/GenBank/DDBJ whole genome shotgun (WGS) entry which is preliminary data.</text>
</comment>
<name>A0A2H1BYP6_FASHE</name>
<dbReference type="Proteomes" id="UP000230066">
    <property type="component" value="Unassembled WGS sequence"/>
</dbReference>
<sequence>MALVHSSNPIVRKNRGPLRALHTNLVPDAEIISTPQSVKEDVNRTVCDKEAITQETEAKYTPMQRATNRRTLDRRRSMQNTFPLPLRTSSCRASKSAKMATNNSTCDIRNHFRVRGLSSLNLSIKSALDDSNGPSPVTIDPLTDTSYSVTSMPYVSVKRRGSDGLEESSTAAKQMRHSYSAYGSGELQPVHMTMGAFVKAHPRYYRRRSSAELVEQQHAVPLNRRLSPICPVPMPCGFPSLLPTTYAAVSLPWEAGRSPAAQRTVETQTTPPPMNDPRVAEENNSRSLRQSFGSSQVLCSLRRTFGNLRRAISAERLHRSSRASSGQSRLDSMTRLSRSPKSSPLSNQKVLQKLVPEKLHFRRAGSKKYENGRRAQRQSTCSAPVIVDLHRNKVSDSNNDNQAHADGIPYSEDPADCMTCHVLGIYPDGSIRLQLRRPSTKSQFGLFIARDPQGVYVSRLGGVRCTVKLWEVLHVGDRLLEVQGVPCSELEVEDVQNLIRGCELVEFRVQSSSGQR</sequence>